<dbReference type="PROSITE" id="PS50893">
    <property type="entry name" value="ABC_TRANSPORTER_2"/>
    <property type="match status" value="1"/>
</dbReference>
<dbReference type="InterPro" id="IPR003439">
    <property type="entry name" value="ABC_transporter-like_ATP-bd"/>
</dbReference>
<dbReference type="RefSeq" id="WP_264554861.1">
    <property type="nucleotide sequence ID" value="NZ_CP109979.1"/>
</dbReference>
<name>A0ABD5YME4_9EURY</name>
<proteinExistence type="inferred from homology"/>
<dbReference type="SMART" id="SM00382">
    <property type="entry name" value="AAA"/>
    <property type="match status" value="1"/>
</dbReference>
<evidence type="ECO:0000259" key="5">
    <source>
        <dbReference type="PROSITE" id="PS50893"/>
    </source>
</evidence>
<dbReference type="Proteomes" id="UP001596417">
    <property type="component" value="Unassembled WGS sequence"/>
</dbReference>
<dbReference type="Pfam" id="PF00005">
    <property type="entry name" value="ABC_tran"/>
    <property type="match status" value="1"/>
</dbReference>
<feature type="domain" description="ABC transporter" evidence="5">
    <location>
        <begin position="4"/>
        <end position="229"/>
    </location>
</feature>
<evidence type="ECO:0000256" key="1">
    <source>
        <dbReference type="ARBA" id="ARBA00005417"/>
    </source>
</evidence>
<evidence type="ECO:0000313" key="6">
    <source>
        <dbReference type="EMBL" id="MFC7189612.1"/>
    </source>
</evidence>
<evidence type="ECO:0000313" key="7">
    <source>
        <dbReference type="Proteomes" id="UP001596417"/>
    </source>
</evidence>
<dbReference type="PANTHER" id="PTHR43335:SF4">
    <property type="entry name" value="ABC TRANSPORTER, ATP-BINDING PROTEIN"/>
    <property type="match status" value="1"/>
</dbReference>
<dbReference type="Pfam" id="PF13732">
    <property type="entry name" value="DrrA1-3_C"/>
    <property type="match status" value="1"/>
</dbReference>
<sequence length="301" mass="32239">MPAIETTALTKVYGDVTAVDGLDLTVRAGEIFGFLGPNGAGKSTTIALLMDYIKPSHGEVKVLGSDPQADVRALHNRIGILPDRFSLYDRLTGEAHLDYAIDAKGAADDPKTLLSQVGLTEAGDQRTGKYSHGMQQRLALAMALVGDPELLILDEPFTGLDPNGAKKVREIVYNVNEQGTTVFFSSHVLGQVALVCDRVGILNGGQLVAEGAVSDLRTEAGIPDELIIETTGVPDDAITAVESVDGVVDVERDNETLVVSTLRMDNRRRILRAIEEAGTTIETFSLREASVEEIFTTYAGE</sequence>
<keyword evidence="7" id="KW-1185">Reference proteome</keyword>
<dbReference type="InterPro" id="IPR003593">
    <property type="entry name" value="AAA+_ATPase"/>
</dbReference>
<dbReference type="AlphaFoldDB" id="A0ABD5YME4"/>
<comment type="similarity">
    <text evidence="1">Belongs to the ABC transporter superfamily.</text>
</comment>
<dbReference type="EMBL" id="JBHTAX010000001">
    <property type="protein sequence ID" value="MFC7189612.1"/>
    <property type="molecule type" value="Genomic_DNA"/>
</dbReference>
<reference evidence="6 7" key="1">
    <citation type="journal article" date="2019" name="Int. J. Syst. Evol. Microbiol.">
        <title>The Global Catalogue of Microorganisms (GCM) 10K type strain sequencing project: providing services to taxonomists for standard genome sequencing and annotation.</title>
        <authorList>
            <consortium name="The Broad Institute Genomics Platform"/>
            <consortium name="The Broad Institute Genome Sequencing Center for Infectious Disease"/>
            <person name="Wu L."/>
            <person name="Ma J."/>
        </authorList>
    </citation>
    <scope>NUCLEOTIDE SEQUENCE [LARGE SCALE GENOMIC DNA]</scope>
    <source>
        <strain evidence="6 7">RDMS1</strain>
    </source>
</reference>
<dbReference type="InterPro" id="IPR017871">
    <property type="entry name" value="ABC_transporter-like_CS"/>
</dbReference>
<evidence type="ECO:0000256" key="3">
    <source>
        <dbReference type="ARBA" id="ARBA00022741"/>
    </source>
</evidence>
<dbReference type="GeneID" id="76199171"/>
<dbReference type="GO" id="GO:0005524">
    <property type="term" value="F:ATP binding"/>
    <property type="evidence" value="ECO:0007669"/>
    <property type="project" value="UniProtKB-KW"/>
</dbReference>
<gene>
    <name evidence="6" type="ORF">ACFQL7_06910</name>
</gene>
<keyword evidence="3" id="KW-0547">Nucleotide-binding</keyword>
<dbReference type="CDD" id="cd03230">
    <property type="entry name" value="ABC_DR_subfamily_A"/>
    <property type="match status" value="1"/>
</dbReference>
<comment type="caution">
    <text evidence="6">The sequence shown here is derived from an EMBL/GenBank/DDBJ whole genome shotgun (WGS) entry which is preliminary data.</text>
</comment>
<dbReference type="Gene3D" id="3.40.50.300">
    <property type="entry name" value="P-loop containing nucleotide triphosphate hydrolases"/>
    <property type="match status" value="1"/>
</dbReference>
<dbReference type="InterPro" id="IPR027417">
    <property type="entry name" value="P-loop_NTPase"/>
</dbReference>
<organism evidence="6 7">
    <name type="scientific">Halocatena marina</name>
    <dbReference type="NCBI Taxonomy" id="2934937"/>
    <lineage>
        <taxon>Archaea</taxon>
        <taxon>Methanobacteriati</taxon>
        <taxon>Methanobacteriota</taxon>
        <taxon>Stenosarchaea group</taxon>
        <taxon>Halobacteria</taxon>
        <taxon>Halobacteriales</taxon>
        <taxon>Natronomonadaceae</taxon>
        <taxon>Halocatena</taxon>
    </lineage>
</organism>
<dbReference type="InterPro" id="IPR025302">
    <property type="entry name" value="DrrA1/2-like_C"/>
</dbReference>
<dbReference type="SUPFAM" id="SSF52540">
    <property type="entry name" value="P-loop containing nucleoside triphosphate hydrolases"/>
    <property type="match status" value="1"/>
</dbReference>
<keyword evidence="4 6" id="KW-0067">ATP-binding</keyword>
<protein>
    <submittedName>
        <fullName evidence="6">ATP-binding cassette domain-containing protein</fullName>
    </submittedName>
</protein>
<evidence type="ECO:0000256" key="4">
    <source>
        <dbReference type="ARBA" id="ARBA00022840"/>
    </source>
</evidence>
<keyword evidence="2" id="KW-0813">Transport</keyword>
<dbReference type="PROSITE" id="PS00211">
    <property type="entry name" value="ABC_TRANSPORTER_1"/>
    <property type="match status" value="1"/>
</dbReference>
<evidence type="ECO:0000256" key="2">
    <source>
        <dbReference type="ARBA" id="ARBA00022448"/>
    </source>
</evidence>
<accession>A0ABD5YME4</accession>
<dbReference type="PANTHER" id="PTHR43335">
    <property type="entry name" value="ABC TRANSPORTER, ATP-BINDING PROTEIN"/>
    <property type="match status" value="1"/>
</dbReference>